<accession>A0A845QQY5</accession>
<feature type="region of interest" description="Disordered" evidence="1">
    <location>
        <begin position="87"/>
        <end position="113"/>
    </location>
</feature>
<dbReference type="EMBL" id="QXWK01000024">
    <property type="protein sequence ID" value="NBH62438.1"/>
    <property type="molecule type" value="Genomic_DNA"/>
</dbReference>
<organism evidence="2 3">
    <name type="scientific">Anaerotruncus colihominis</name>
    <dbReference type="NCBI Taxonomy" id="169435"/>
    <lineage>
        <taxon>Bacteria</taxon>
        <taxon>Bacillati</taxon>
        <taxon>Bacillota</taxon>
        <taxon>Clostridia</taxon>
        <taxon>Eubacteriales</taxon>
        <taxon>Oscillospiraceae</taxon>
        <taxon>Anaerotruncus</taxon>
    </lineage>
</organism>
<evidence type="ECO:0000256" key="1">
    <source>
        <dbReference type="SAM" id="MobiDB-lite"/>
    </source>
</evidence>
<name>A0A845QQY5_9FIRM</name>
<proteinExistence type="predicted"/>
<feature type="region of interest" description="Disordered" evidence="1">
    <location>
        <begin position="18"/>
        <end position="37"/>
    </location>
</feature>
<keyword evidence="3" id="KW-1185">Reference proteome</keyword>
<dbReference type="AlphaFoldDB" id="A0A845QQY5"/>
<evidence type="ECO:0008006" key="4">
    <source>
        <dbReference type="Google" id="ProtNLM"/>
    </source>
</evidence>
<feature type="compositionally biased region" description="Basic and acidic residues" evidence="1">
    <location>
        <begin position="19"/>
        <end position="37"/>
    </location>
</feature>
<protein>
    <recommendedName>
        <fullName evidence="4">DUF4355 domain-containing protein</fullName>
    </recommendedName>
</protein>
<feature type="compositionally biased region" description="Basic and acidic residues" evidence="1">
    <location>
        <begin position="94"/>
        <end position="107"/>
    </location>
</feature>
<evidence type="ECO:0000313" key="3">
    <source>
        <dbReference type="Proteomes" id="UP000446866"/>
    </source>
</evidence>
<reference evidence="2 3" key="1">
    <citation type="submission" date="2018-08" db="EMBL/GenBank/DDBJ databases">
        <title>Murine metabolic-syndrome-specific gut microbial biobank.</title>
        <authorList>
            <person name="Liu C."/>
        </authorList>
    </citation>
    <scope>NUCLEOTIDE SEQUENCE [LARGE SCALE GENOMIC DNA]</scope>
    <source>
        <strain evidence="2 3">28</strain>
    </source>
</reference>
<dbReference type="Proteomes" id="UP000446866">
    <property type="component" value="Unassembled WGS sequence"/>
</dbReference>
<sequence>MSEEKTFTQEEVNQIVQERLQREKNKQPELEQREKKLAKREKAFNAKELLQKHNLPEEFQSFLEASEDMNAAVMQITQGINACKASTKPVYEPRGGEPHDKSEDIRRSFGLYD</sequence>
<gene>
    <name evidence="2" type="ORF">D0435_12335</name>
</gene>
<dbReference type="RefSeq" id="WP_160202723.1">
    <property type="nucleotide sequence ID" value="NZ_QXWK01000024.1"/>
</dbReference>
<evidence type="ECO:0000313" key="2">
    <source>
        <dbReference type="EMBL" id="NBH62438.1"/>
    </source>
</evidence>
<comment type="caution">
    <text evidence="2">The sequence shown here is derived from an EMBL/GenBank/DDBJ whole genome shotgun (WGS) entry which is preliminary data.</text>
</comment>